<evidence type="ECO:0000256" key="5">
    <source>
        <dbReference type="ARBA" id="ARBA00023242"/>
    </source>
</evidence>
<dbReference type="GO" id="GO:0006355">
    <property type="term" value="P:regulation of DNA-templated transcription"/>
    <property type="evidence" value="ECO:0007669"/>
    <property type="project" value="UniProtKB-ARBA"/>
</dbReference>
<accession>A0A835HSC7</accession>
<dbReference type="InterPro" id="IPR001005">
    <property type="entry name" value="SANT/Myb"/>
</dbReference>
<protein>
    <recommendedName>
        <fullName evidence="7">Myb-like domain-containing protein</fullName>
    </recommendedName>
</protein>
<feature type="domain" description="Myb-like" evidence="7">
    <location>
        <begin position="184"/>
        <end position="248"/>
    </location>
</feature>
<sequence length="454" mass="50902">MDKQEVMQQRFLETIEKREQDRMIREEAWKRQEMARLTREHEIMAQERAISASRDAAIIAFLQKITGQTIQFPPTVVIPAAPPPPPPQAQSTTPPPPPPAAQQQQQHHQPKPQLQQPQPQTPQPQHHHHTPQQQKHHHPHHATQTQTQATEIARHQPASSEIVLAAVPEQQHPPQEMVGGSGTSFDSASSRWPKQEVIALINLRSGLESKYQEAGPKGPLWEEISSGMRQMGYNRSSKRCKEKWENINKYFKKVKESNKKRPEDAKTCPYFHQLDALYRKKTLGGSGSSSGGFGNQNKQEDSMAIDPPSNLQAIMAPPSTQPLPHTTEAESKNNNVKNGGNMEEQQTSKEGFFDEGSGASSAALKKPEDIMKELIKQHQQQQQPVMGDYDKMEELDSDNLDQDDDDEDDDEEDEEAEEESKMAYKIQFQRQNVAAGSSSNGGGNAASSFLAMVQ</sequence>
<comment type="subcellular location">
    <subcellularLocation>
        <location evidence="1">Nucleus</location>
    </subcellularLocation>
</comment>
<dbReference type="Pfam" id="PF13837">
    <property type="entry name" value="Myb_DNA-bind_4"/>
    <property type="match status" value="1"/>
</dbReference>
<evidence type="ECO:0000259" key="7">
    <source>
        <dbReference type="PROSITE" id="PS50090"/>
    </source>
</evidence>
<evidence type="ECO:0000256" key="4">
    <source>
        <dbReference type="ARBA" id="ARBA00023163"/>
    </source>
</evidence>
<feature type="compositionally biased region" description="Basic residues" evidence="6">
    <location>
        <begin position="125"/>
        <end position="141"/>
    </location>
</feature>
<dbReference type="SMART" id="SM00717">
    <property type="entry name" value="SANT"/>
    <property type="match status" value="1"/>
</dbReference>
<dbReference type="OrthoDB" id="691673at2759"/>
<dbReference type="Proteomes" id="UP000631114">
    <property type="component" value="Unassembled WGS sequence"/>
</dbReference>
<dbReference type="EMBL" id="JADFTS010000006">
    <property type="protein sequence ID" value="KAF9603754.1"/>
    <property type="molecule type" value="Genomic_DNA"/>
</dbReference>
<reference evidence="8 9" key="1">
    <citation type="submission" date="2020-10" db="EMBL/GenBank/DDBJ databases">
        <title>The Coptis chinensis genome and diversification of protoberbering-type alkaloids.</title>
        <authorList>
            <person name="Wang B."/>
            <person name="Shu S."/>
            <person name="Song C."/>
            <person name="Liu Y."/>
        </authorList>
    </citation>
    <scope>NUCLEOTIDE SEQUENCE [LARGE SCALE GENOMIC DNA]</scope>
    <source>
        <strain evidence="8">HL-2020</strain>
        <tissue evidence="8">Leaf</tissue>
    </source>
</reference>
<feature type="compositionally biased region" description="Acidic residues" evidence="6">
    <location>
        <begin position="395"/>
        <end position="418"/>
    </location>
</feature>
<dbReference type="PANTHER" id="PTHR21654:SF84">
    <property type="entry name" value="SI:DKEY-66I24.7"/>
    <property type="match status" value="1"/>
</dbReference>
<feature type="compositionally biased region" description="Low complexity" evidence="6">
    <location>
        <begin position="101"/>
        <end position="118"/>
    </location>
</feature>
<evidence type="ECO:0000256" key="1">
    <source>
        <dbReference type="ARBA" id="ARBA00004123"/>
    </source>
</evidence>
<keyword evidence="4" id="KW-0804">Transcription</keyword>
<dbReference type="GO" id="GO:0003677">
    <property type="term" value="F:DNA binding"/>
    <property type="evidence" value="ECO:0007669"/>
    <property type="project" value="UniProtKB-KW"/>
</dbReference>
<name>A0A835HSC7_9MAGN</name>
<feature type="compositionally biased region" description="Basic and acidic residues" evidence="6">
    <location>
        <begin position="365"/>
        <end position="376"/>
    </location>
</feature>
<dbReference type="AlphaFoldDB" id="A0A835HSC7"/>
<gene>
    <name evidence="8" type="ORF">IFM89_037840</name>
</gene>
<dbReference type="PROSITE" id="PS50090">
    <property type="entry name" value="MYB_LIKE"/>
    <property type="match status" value="1"/>
</dbReference>
<evidence type="ECO:0000256" key="3">
    <source>
        <dbReference type="ARBA" id="ARBA00023125"/>
    </source>
</evidence>
<dbReference type="InterPro" id="IPR044822">
    <property type="entry name" value="Myb_DNA-bind_4"/>
</dbReference>
<dbReference type="PANTHER" id="PTHR21654">
    <property type="entry name" value="FI21293P1"/>
    <property type="match status" value="1"/>
</dbReference>
<feature type="compositionally biased region" description="Pro residues" evidence="6">
    <location>
        <begin position="80"/>
        <end position="100"/>
    </location>
</feature>
<feature type="region of interest" description="Disordered" evidence="6">
    <location>
        <begin position="282"/>
        <end position="454"/>
    </location>
</feature>
<feature type="compositionally biased region" description="Gly residues" evidence="6">
    <location>
        <begin position="284"/>
        <end position="294"/>
    </location>
</feature>
<organism evidence="8 9">
    <name type="scientific">Coptis chinensis</name>
    <dbReference type="NCBI Taxonomy" id="261450"/>
    <lineage>
        <taxon>Eukaryota</taxon>
        <taxon>Viridiplantae</taxon>
        <taxon>Streptophyta</taxon>
        <taxon>Embryophyta</taxon>
        <taxon>Tracheophyta</taxon>
        <taxon>Spermatophyta</taxon>
        <taxon>Magnoliopsida</taxon>
        <taxon>Ranunculales</taxon>
        <taxon>Ranunculaceae</taxon>
        <taxon>Coptidoideae</taxon>
        <taxon>Coptis</taxon>
    </lineage>
</organism>
<evidence type="ECO:0000313" key="8">
    <source>
        <dbReference type="EMBL" id="KAF9603754.1"/>
    </source>
</evidence>
<keyword evidence="2" id="KW-0805">Transcription regulation</keyword>
<dbReference type="FunFam" id="1.10.10.60:FF:000092">
    <property type="entry name" value="Trihelix transcription factor GT-2"/>
    <property type="match status" value="1"/>
</dbReference>
<evidence type="ECO:0000313" key="9">
    <source>
        <dbReference type="Proteomes" id="UP000631114"/>
    </source>
</evidence>
<feature type="region of interest" description="Disordered" evidence="6">
    <location>
        <begin position="75"/>
        <end position="157"/>
    </location>
</feature>
<keyword evidence="3" id="KW-0238">DNA-binding</keyword>
<dbReference type="GO" id="GO:0005634">
    <property type="term" value="C:nucleus"/>
    <property type="evidence" value="ECO:0007669"/>
    <property type="project" value="UniProtKB-SubCell"/>
</dbReference>
<evidence type="ECO:0000256" key="6">
    <source>
        <dbReference type="SAM" id="MobiDB-lite"/>
    </source>
</evidence>
<keyword evidence="5" id="KW-0539">Nucleus</keyword>
<feature type="compositionally biased region" description="Polar residues" evidence="6">
    <location>
        <begin position="332"/>
        <end position="349"/>
    </location>
</feature>
<dbReference type="CDD" id="cd12203">
    <property type="entry name" value="GT1"/>
    <property type="match status" value="1"/>
</dbReference>
<proteinExistence type="predicted"/>
<evidence type="ECO:0000256" key="2">
    <source>
        <dbReference type="ARBA" id="ARBA00023015"/>
    </source>
</evidence>
<dbReference type="Gene3D" id="1.10.10.60">
    <property type="entry name" value="Homeodomain-like"/>
    <property type="match status" value="1"/>
</dbReference>
<comment type="caution">
    <text evidence="8">The sequence shown here is derived from an EMBL/GenBank/DDBJ whole genome shotgun (WGS) entry which is preliminary data.</text>
</comment>
<keyword evidence="9" id="KW-1185">Reference proteome</keyword>